<dbReference type="GO" id="GO:0016887">
    <property type="term" value="F:ATP hydrolysis activity"/>
    <property type="evidence" value="ECO:0007669"/>
    <property type="project" value="InterPro"/>
</dbReference>
<dbReference type="EMBL" id="JXBC01000013">
    <property type="protein sequence ID" value="KIU05858.1"/>
    <property type="molecule type" value="Genomic_DNA"/>
</dbReference>
<keyword evidence="6" id="KW-1278">Translocase</keyword>
<dbReference type="InterPro" id="IPR003593">
    <property type="entry name" value="AAA+_ATPase"/>
</dbReference>
<evidence type="ECO:0000313" key="10">
    <source>
        <dbReference type="EMBL" id="KIU05858.1"/>
    </source>
</evidence>
<dbReference type="GO" id="GO:0005524">
    <property type="term" value="F:ATP binding"/>
    <property type="evidence" value="ECO:0007669"/>
    <property type="project" value="UniProtKB-KW"/>
</dbReference>
<keyword evidence="3" id="KW-1003">Cell membrane</keyword>
<evidence type="ECO:0000256" key="2">
    <source>
        <dbReference type="ARBA" id="ARBA00022448"/>
    </source>
</evidence>
<reference evidence="10 11" key="1">
    <citation type="submission" date="2014-12" db="EMBL/GenBank/DDBJ databases">
        <title>Comparative genome analysis of Bacillus coagulans HM-08, Clostridium butyricum HM-68, Bacillus subtilis HM-66 and Bacillus licheniformis BL-09.</title>
        <authorList>
            <person name="Zhang H."/>
        </authorList>
    </citation>
    <scope>NUCLEOTIDE SEQUENCE [LARGE SCALE GENOMIC DNA]</scope>
    <source>
        <strain evidence="10 11">HM-66</strain>
    </source>
</reference>
<keyword evidence="4" id="KW-0547">Nucleotide-binding</keyword>
<feature type="transmembrane region" description="Helical" evidence="8">
    <location>
        <begin position="279"/>
        <end position="302"/>
    </location>
</feature>
<dbReference type="Pfam" id="PF00005">
    <property type="entry name" value="ABC_tran"/>
    <property type="match status" value="1"/>
</dbReference>
<dbReference type="NCBIfam" id="NF010066">
    <property type="entry name" value="PRK13546.1"/>
    <property type="match status" value="1"/>
</dbReference>
<evidence type="ECO:0000256" key="3">
    <source>
        <dbReference type="ARBA" id="ARBA00022475"/>
    </source>
</evidence>
<feature type="domain" description="ABC transporter" evidence="9">
    <location>
        <begin position="5"/>
        <end position="242"/>
    </location>
</feature>
<dbReference type="PROSITE" id="PS00211">
    <property type="entry name" value="ABC_TRANSPORTER_1"/>
    <property type="match status" value="1"/>
</dbReference>
<dbReference type="GO" id="GO:0016020">
    <property type="term" value="C:membrane"/>
    <property type="evidence" value="ECO:0007669"/>
    <property type="project" value="InterPro"/>
</dbReference>
<sequence length="527" mass="59271">MKLKVSFRNVSKQYQLYEKQSDKIKGLFFPNKDKSFFAVRNVSFDVYEGETIGFVGINGSGKSTMSNLLAKIIPPTSGEIEMNGQPSLIAIAAGLNNQLTGRDNVRLKCLMMGLTNKEIDDMYDSIVEFAEIGDFINQPVKNYSSGMKSRLGFAISVHIDPDILIIDEALSVGDQTFYQKCVDRINEFKKQGKTIFFVSHSIGQIEKMCDRVAWMHYGELRMFDETKTVVKEYKAFIDWFNKLSKKEKETYKKEQTEERKKEDPEAFARFRQKKKKPKSLANAVQIAILSILTVFMAGTMFFNAPLRTIASFGAIPQNEVKNHHGNAKGKSEERLTAVNKQGFIANEKAAAYKDQGLKQKADVTLPFGTEVTVAAKGKQAAKIKFDGHSYYVKKSAVAANMKHTELHAAAFTSYVSQNAASSYEYFLKFLGDSRTSIQSKLNGYTEGDTADGRKTLDFDYEKISYVLENDKATELIFHNISPITPASLSLSDSDVLYDSSKKRFLVNTADQVFAVDNEERTLTLMLK</sequence>
<organism evidence="10 11">
    <name type="scientific">Bacillus subtilis</name>
    <dbReference type="NCBI Taxonomy" id="1423"/>
    <lineage>
        <taxon>Bacteria</taxon>
        <taxon>Bacillati</taxon>
        <taxon>Bacillota</taxon>
        <taxon>Bacilli</taxon>
        <taxon>Bacillales</taxon>
        <taxon>Bacillaceae</taxon>
        <taxon>Bacillus</taxon>
    </lineage>
</organism>
<dbReference type="InterPro" id="IPR027417">
    <property type="entry name" value="P-loop_NTPase"/>
</dbReference>
<dbReference type="Gene3D" id="3.40.50.300">
    <property type="entry name" value="P-loop containing nucleotide triphosphate hydrolases"/>
    <property type="match status" value="1"/>
</dbReference>
<evidence type="ECO:0000256" key="4">
    <source>
        <dbReference type="ARBA" id="ARBA00022741"/>
    </source>
</evidence>
<evidence type="ECO:0000256" key="8">
    <source>
        <dbReference type="SAM" id="Phobius"/>
    </source>
</evidence>
<evidence type="ECO:0000256" key="5">
    <source>
        <dbReference type="ARBA" id="ARBA00022840"/>
    </source>
</evidence>
<dbReference type="STRING" id="483913.AN935_17965"/>
<dbReference type="InterPro" id="IPR050683">
    <property type="entry name" value="Bact_Polysacc_Export_ATP-bd"/>
</dbReference>
<keyword evidence="8" id="KW-1133">Transmembrane helix</keyword>
<dbReference type="InterPro" id="IPR017871">
    <property type="entry name" value="ABC_transporter-like_CS"/>
</dbReference>
<dbReference type="Proteomes" id="UP000032247">
    <property type="component" value="Unassembled WGS sequence"/>
</dbReference>
<name>A0A0D1IA80_BACIU</name>
<comment type="caution">
    <text evidence="10">The sequence shown here is derived from an EMBL/GenBank/DDBJ whole genome shotgun (WGS) entry which is preliminary data.</text>
</comment>
<dbReference type="GO" id="GO:0140359">
    <property type="term" value="F:ABC-type transporter activity"/>
    <property type="evidence" value="ECO:0007669"/>
    <property type="project" value="InterPro"/>
</dbReference>
<dbReference type="PROSITE" id="PS50893">
    <property type="entry name" value="ABC_TRANSPORTER_2"/>
    <property type="match status" value="1"/>
</dbReference>
<evidence type="ECO:0000256" key="6">
    <source>
        <dbReference type="ARBA" id="ARBA00022967"/>
    </source>
</evidence>
<proteinExistence type="inferred from homology"/>
<dbReference type="SUPFAM" id="SSF52540">
    <property type="entry name" value="P-loop containing nucleoside triphosphate hydrolases"/>
    <property type="match status" value="1"/>
</dbReference>
<accession>A0A0D1IA80</accession>
<dbReference type="CDD" id="cd03220">
    <property type="entry name" value="ABC_KpsT_Wzt"/>
    <property type="match status" value="1"/>
</dbReference>
<keyword evidence="2" id="KW-0813">Transport</keyword>
<dbReference type="SMART" id="SM00382">
    <property type="entry name" value="AAA"/>
    <property type="match status" value="1"/>
</dbReference>
<keyword evidence="7 8" id="KW-0472">Membrane</keyword>
<dbReference type="PANTHER" id="PTHR46743:SF2">
    <property type="entry name" value="TEICHOIC ACIDS EXPORT ATP-BINDING PROTEIN TAGH"/>
    <property type="match status" value="1"/>
</dbReference>
<evidence type="ECO:0000256" key="7">
    <source>
        <dbReference type="ARBA" id="ARBA00023136"/>
    </source>
</evidence>
<keyword evidence="8" id="KW-0812">Transmembrane</keyword>
<evidence type="ECO:0000259" key="9">
    <source>
        <dbReference type="PROSITE" id="PS50893"/>
    </source>
</evidence>
<dbReference type="FunFam" id="3.40.50.300:FF:003010">
    <property type="entry name" value="Teichoic acids export ATP-binding protein TagH"/>
    <property type="match status" value="1"/>
</dbReference>
<dbReference type="InterPro" id="IPR003439">
    <property type="entry name" value="ABC_transporter-like_ATP-bd"/>
</dbReference>
<dbReference type="InterPro" id="IPR015860">
    <property type="entry name" value="ABC_transpr_TagH-like"/>
</dbReference>
<gene>
    <name evidence="10" type="ORF">SC09_contig4orf00785</name>
</gene>
<dbReference type="PANTHER" id="PTHR46743">
    <property type="entry name" value="TEICHOIC ACIDS EXPORT ATP-BINDING PROTEIN TAGH"/>
    <property type="match status" value="1"/>
</dbReference>
<comment type="similarity">
    <text evidence="1">Belongs to the ABC transporter superfamily.</text>
</comment>
<evidence type="ECO:0000256" key="1">
    <source>
        <dbReference type="ARBA" id="ARBA00005417"/>
    </source>
</evidence>
<evidence type="ECO:0000313" key="11">
    <source>
        <dbReference type="Proteomes" id="UP000032247"/>
    </source>
</evidence>
<dbReference type="AlphaFoldDB" id="A0A0D1IA80"/>
<keyword evidence="5 10" id="KW-0067">ATP-binding</keyword>
<dbReference type="PATRIC" id="fig|1423.173.peg.4402"/>
<protein>
    <submittedName>
        <fullName evidence="10">Teichoic acids export ATP-binding protein TagH</fullName>
    </submittedName>
</protein>